<protein>
    <submittedName>
        <fullName evidence="1">Uncharacterized protein</fullName>
    </submittedName>
</protein>
<dbReference type="Proteomes" id="UP001174909">
    <property type="component" value="Unassembled WGS sequence"/>
</dbReference>
<evidence type="ECO:0000313" key="2">
    <source>
        <dbReference type="Proteomes" id="UP001174909"/>
    </source>
</evidence>
<proteinExistence type="predicted"/>
<gene>
    <name evidence="1" type="ORF">GBAR_LOCUS8471</name>
</gene>
<evidence type="ECO:0000313" key="1">
    <source>
        <dbReference type="EMBL" id="CAI8013336.1"/>
    </source>
</evidence>
<sequence>MDSSRTSSRSSTTELSIEEAEKVEAVLLKAGLLHLKPKFVQEKFLFLSFHFWKAKTGIVWECLQLVTVLFLFS</sequence>
<accession>A0AA35RMK8</accession>
<organism evidence="1 2">
    <name type="scientific">Geodia barretti</name>
    <name type="common">Barrett's horny sponge</name>
    <dbReference type="NCBI Taxonomy" id="519541"/>
    <lineage>
        <taxon>Eukaryota</taxon>
        <taxon>Metazoa</taxon>
        <taxon>Porifera</taxon>
        <taxon>Demospongiae</taxon>
        <taxon>Heteroscleromorpha</taxon>
        <taxon>Tetractinellida</taxon>
        <taxon>Astrophorina</taxon>
        <taxon>Geodiidae</taxon>
        <taxon>Geodia</taxon>
    </lineage>
</organism>
<reference evidence="1" key="1">
    <citation type="submission" date="2023-03" db="EMBL/GenBank/DDBJ databases">
        <authorList>
            <person name="Steffen K."/>
            <person name="Cardenas P."/>
        </authorList>
    </citation>
    <scope>NUCLEOTIDE SEQUENCE</scope>
</reference>
<dbReference type="AlphaFoldDB" id="A0AA35RMK8"/>
<name>A0AA35RMK8_GEOBA</name>
<dbReference type="EMBL" id="CASHTH010001254">
    <property type="protein sequence ID" value="CAI8013336.1"/>
    <property type="molecule type" value="Genomic_DNA"/>
</dbReference>
<keyword evidence="2" id="KW-1185">Reference proteome</keyword>
<comment type="caution">
    <text evidence="1">The sequence shown here is derived from an EMBL/GenBank/DDBJ whole genome shotgun (WGS) entry which is preliminary data.</text>
</comment>